<sequence length="120" mass="12684">MMLLVDPRSATPPYEQLRVQVLAAVRAGSLAPGDKLPTVRKLADDLGLAANTVARAYRELERDEVIETRGRNGSFIAASGDAAQQHVQAAAAAFAARARKLGVAPEEALTFARAALGFRA</sequence>
<evidence type="ECO:0000256" key="3">
    <source>
        <dbReference type="ARBA" id="ARBA00023163"/>
    </source>
</evidence>
<dbReference type="InterPro" id="IPR036390">
    <property type="entry name" value="WH_DNA-bd_sf"/>
</dbReference>
<dbReference type="Pfam" id="PF00392">
    <property type="entry name" value="GntR"/>
    <property type="match status" value="1"/>
</dbReference>
<dbReference type="PROSITE" id="PS50949">
    <property type="entry name" value="HTH_GNTR"/>
    <property type="match status" value="1"/>
</dbReference>
<dbReference type="InterPro" id="IPR000524">
    <property type="entry name" value="Tscrpt_reg_HTH_GntR"/>
</dbReference>
<dbReference type="GO" id="GO:0003677">
    <property type="term" value="F:DNA binding"/>
    <property type="evidence" value="ECO:0007669"/>
    <property type="project" value="UniProtKB-KW"/>
</dbReference>
<dbReference type="SMART" id="SM00345">
    <property type="entry name" value="HTH_GNTR"/>
    <property type="match status" value="1"/>
</dbReference>
<keyword evidence="6" id="KW-1185">Reference proteome</keyword>
<evidence type="ECO:0000256" key="2">
    <source>
        <dbReference type="ARBA" id="ARBA00023125"/>
    </source>
</evidence>
<dbReference type="Proteomes" id="UP000199681">
    <property type="component" value="Unassembled WGS sequence"/>
</dbReference>
<name>A0ABY1EHU8_9MICO</name>
<organism evidence="5 6">
    <name type="scientific">Cryobacterium levicorallinum</name>
    <dbReference type="NCBI Taxonomy" id="995038"/>
    <lineage>
        <taxon>Bacteria</taxon>
        <taxon>Bacillati</taxon>
        <taxon>Actinomycetota</taxon>
        <taxon>Actinomycetes</taxon>
        <taxon>Micrococcales</taxon>
        <taxon>Microbacteriaceae</taxon>
        <taxon>Cryobacterium</taxon>
    </lineage>
</organism>
<dbReference type="SUPFAM" id="SSF46785">
    <property type="entry name" value="Winged helix' DNA-binding domain"/>
    <property type="match status" value="1"/>
</dbReference>
<accession>A0ABY1EHU8</accession>
<dbReference type="CDD" id="cd07377">
    <property type="entry name" value="WHTH_GntR"/>
    <property type="match status" value="1"/>
</dbReference>
<dbReference type="InterPro" id="IPR036388">
    <property type="entry name" value="WH-like_DNA-bd_sf"/>
</dbReference>
<evidence type="ECO:0000313" key="6">
    <source>
        <dbReference type="Proteomes" id="UP000199681"/>
    </source>
</evidence>
<evidence type="ECO:0000313" key="5">
    <source>
        <dbReference type="EMBL" id="SFH90741.1"/>
    </source>
</evidence>
<gene>
    <name evidence="5" type="ORF">SAMN05216274_12110</name>
</gene>
<reference evidence="5 6" key="1">
    <citation type="submission" date="2016-10" db="EMBL/GenBank/DDBJ databases">
        <authorList>
            <person name="Varghese N."/>
            <person name="Submissions S."/>
        </authorList>
    </citation>
    <scope>NUCLEOTIDE SEQUENCE [LARGE SCALE GENOMIC DNA]</scope>
    <source>
        <strain evidence="5 6">GMCC 1.11211</strain>
    </source>
</reference>
<keyword evidence="2 5" id="KW-0238">DNA-binding</keyword>
<dbReference type="PANTHER" id="PTHR38445">
    <property type="entry name" value="HTH-TYPE TRANSCRIPTIONAL REPRESSOR YTRA"/>
    <property type="match status" value="1"/>
</dbReference>
<comment type="caution">
    <text evidence="5">The sequence shown here is derived from an EMBL/GenBank/DDBJ whole genome shotgun (WGS) entry which is preliminary data.</text>
</comment>
<protein>
    <submittedName>
        <fullName evidence="5">DNA-binding transcriptional regulator YhcF, GntR family</fullName>
    </submittedName>
</protein>
<feature type="domain" description="HTH gntR-type" evidence="4">
    <location>
        <begin position="11"/>
        <end position="79"/>
    </location>
</feature>
<proteinExistence type="predicted"/>
<keyword evidence="3" id="KW-0804">Transcription</keyword>
<dbReference type="Gene3D" id="1.10.10.10">
    <property type="entry name" value="Winged helix-like DNA-binding domain superfamily/Winged helix DNA-binding domain"/>
    <property type="match status" value="1"/>
</dbReference>
<evidence type="ECO:0000259" key="4">
    <source>
        <dbReference type="PROSITE" id="PS50949"/>
    </source>
</evidence>
<evidence type="ECO:0000256" key="1">
    <source>
        <dbReference type="ARBA" id="ARBA00023015"/>
    </source>
</evidence>
<dbReference type="RefSeq" id="WP_369828635.1">
    <property type="nucleotide sequence ID" value="NZ_BKAC01000028.1"/>
</dbReference>
<keyword evidence="1" id="KW-0805">Transcription regulation</keyword>
<dbReference type="EMBL" id="FOPW01000021">
    <property type="protein sequence ID" value="SFH90741.1"/>
    <property type="molecule type" value="Genomic_DNA"/>
</dbReference>
<dbReference type="PANTHER" id="PTHR38445:SF9">
    <property type="entry name" value="HTH-TYPE TRANSCRIPTIONAL REPRESSOR YTRA"/>
    <property type="match status" value="1"/>
</dbReference>